<feature type="region of interest" description="Disordered" evidence="1">
    <location>
        <begin position="46"/>
        <end position="72"/>
    </location>
</feature>
<evidence type="ECO:0000313" key="2">
    <source>
        <dbReference type="EMBL" id="POV95866.1"/>
    </source>
</evidence>
<protein>
    <submittedName>
        <fullName evidence="2">Uncharacterized protein</fullName>
    </submittedName>
</protein>
<dbReference type="Proteomes" id="UP000238274">
    <property type="component" value="Unassembled WGS sequence"/>
</dbReference>
<feature type="region of interest" description="Disordered" evidence="1">
    <location>
        <begin position="1"/>
        <end position="26"/>
    </location>
</feature>
<reference evidence="3" key="2">
    <citation type="journal article" date="2018" name="BMC Genomics">
        <title>Genomic insights into host adaptation between the wheat stripe rust pathogen (Puccinia striiformis f. sp. tritici) and the barley stripe rust pathogen (Puccinia striiformis f. sp. hordei).</title>
        <authorList>
            <person name="Xia C."/>
            <person name="Wang M."/>
            <person name="Yin C."/>
            <person name="Cornejo O.E."/>
            <person name="Hulbert S.H."/>
            <person name="Chen X."/>
        </authorList>
    </citation>
    <scope>NUCLEOTIDE SEQUENCE [LARGE SCALE GENOMIC DNA]</scope>
    <source>
        <strain evidence="3">93TX-2</strain>
    </source>
</reference>
<name>A0A2S4UFA8_9BASI</name>
<dbReference type="VEuPathDB" id="FungiDB:PSHT_15446"/>
<sequence>MPVTGNGPFLSSSARRPGSNQRAVASTPVIRNVPFLSDTVSNSFRFGDVQDRSNGEYPGSTVIDGESNRSSS</sequence>
<reference evidence="3" key="3">
    <citation type="journal article" date="2018" name="Mol. Plant Microbe Interact.">
        <title>Genome sequence resources for the wheat stripe rust pathogen (Puccinia striiformis f. sp. tritici) and the barley stripe rust pathogen (Puccinia striiformis f. sp. hordei).</title>
        <authorList>
            <person name="Xia C."/>
            <person name="Wang M."/>
            <person name="Yin C."/>
            <person name="Cornejo O.E."/>
            <person name="Hulbert S.H."/>
            <person name="Chen X."/>
        </authorList>
    </citation>
    <scope>NUCLEOTIDE SEQUENCE [LARGE SCALE GENOMIC DNA]</scope>
    <source>
        <strain evidence="3">93TX-2</strain>
    </source>
</reference>
<feature type="compositionally biased region" description="Polar residues" evidence="1">
    <location>
        <begin position="9"/>
        <end position="24"/>
    </location>
</feature>
<organism evidence="2 3">
    <name type="scientific">Puccinia striiformis</name>
    <dbReference type="NCBI Taxonomy" id="27350"/>
    <lineage>
        <taxon>Eukaryota</taxon>
        <taxon>Fungi</taxon>
        <taxon>Dikarya</taxon>
        <taxon>Basidiomycota</taxon>
        <taxon>Pucciniomycotina</taxon>
        <taxon>Pucciniomycetes</taxon>
        <taxon>Pucciniales</taxon>
        <taxon>Pucciniaceae</taxon>
        <taxon>Puccinia</taxon>
    </lineage>
</organism>
<evidence type="ECO:0000256" key="1">
    <source>
        <dbReference type="SAM" id="MobiDB-lite"/>
    </source>
</evidence>
<accession>A0A2S4UFA8</accession>
<proteinExistence type="predicted"/>
<keyword evidence="3" id="KW-1185">Reference proteome</keyword>
<gene>
    <name evidence="2" type="ORF">PSHT_15446</name>
</gene>
<evidence type="ECO:0000313" key="3">
    <source>
        <dbReference type="Proteomes" id="UP000238274"/>
    </source>
</evidence>
<dbReference type="EMBL" id="PKSM01000395">
    <property type="protein sequence ID" value="POV95866.1"/>
    <property type="molecule type" value="Genomic_DNA"/>
</dbReference>
<comment type="caution">
    <text evidence="2">The sequence shown here is derived from an EMBL/GenBank/DDBJ whole genome shotgun (WGS) entry which is preliminary data.</text>
</comment>
<dbReference type="AlphaFoldDB" id="A0A2S4UFA8"/>
<reference evidence="2 3" key="1">
    <citation type="submission" date="2017-12" db="EMBL/GenBank/DDBJ databases">
        <title>Gene loss provides genomic basis for host adaptation in cereal stripe rust fungi.</title>
        <authorList>
            <person name="Xia C."/>
        </authorList>
    </citation>
    <scope>NUCLEOTIDE SEQUENCE [LARGE SCALE GENOMIC DNA]</scope>
    <source>
        <strain evidence="2 3">93TX-2</strain>
    </source>
</reference>